<dbReference type="EC" id="2.7.13.3" evidence="2"/>
<reference evidence="5 6" key="1">
    <citation type="submission" date="2019-11" db="EMBL/GenBank/DDBJ databases">
        <title>Novel species isolated from a subtropical stream in China.</title>
        <authorList>
            <person name="Lu H."/>
        </authorList>
    </citation>
    <scope>NUCLEOTIDE SEQUENCE [LARGE SCALE GENOMIC DNA]</scope>
    <source>
        <strain evidence="5 6">FT92W</strain>
    </source>
</reference>
<feature type="domain" description="GAF" evidence="3">
    <location>
        <begin position="24"/>
        <end position="176"/>
    </location>
</feature>
<feature type="domain" description="Histidine kinase/HSP90-like ATPase" evidence="4">
    <location>
        <begin position="363"/>
        <end position="476"/>
    </location>
</feature>
<comment type="caution">
    <text evidence="5">The sequence shown here is derived from an EMBL/GenBank/DDBJ whole genome shotgun (WGS) entry which is preliminary data.</text>
</comment>
<dbReference type="Pfam" id="PF01590">
    <property type="entry name" value="GAF"/>
    <property type="match status" value="1"/>
</dbReference>
<dbReference type="SMART" id="SM00387">
    <property type="entry name" value="HATPase_c"/>
    <property type="match status" value="1"/>
</dbReference>
<dbReference type="GO" id="GO:0004673">
    <property type="term" value="F:protein histidine kinase activity"/>
    <property type="evidence" value="ECO:0007669"/>
    <property type="project" value="UniProtKB-EC"/>
</dbReference>
<evidence type="ECO:0000313" key="5">
    <source>
        <dbReference type="EMBL" id="MRV76459.1"/>
    </source>
</evidence>
<evidence type="ECO:0000259" key="4">
    <source>
        <dbReference type="SMART" id="SM00387"/>
    </source>
</evidence>
<evidence type="ECO:0000313" key="6">
    <source>
        <dbReference type="Proteomes" id="UP000446768"/>
    </source>
</evidence>
<dbReference type="AlphaFoldDB" id="A0A7X2IV11"/>
<accession>A0A7X2IV11</accession>
<dbReference type="InterPro" id="IPR003594">
    <property type="entry name" value="HATPase_dom"/>
</dbReference>
<evidence type="ECO:0000259" key="3">
    <source>
        <dbReference type="SMART" id="SM00065"/>
    </source>
</evidence>
<dbReference type="Gene3D" id="3.30.565.10">
    <property type="entry name" value="Histidine kinase-like ATPase, C-terminal domain"/>
    <property type="match status" value="1"/>
</dbReference>
<dbReference type="EMBL" id="WKJJ01000033">
    <property type="protein sequence ID" value="MRV76459.1"/>
    <property type="molecule type" value="Genomic_DNA"/>
</dbReference>
<dbReference type="Gene3D" id="3.30.450.40">
    <property type="match status" value="1"/>
</dbReference>
<dbReference type="SUPFAM" id="SSF55781">
    <property type="entry name" value="GAF domain-like"/>
    <property type="match status" value="1"/>
</dbReference>
<dbReference type="Pfam" id="PF02518">
    <property type="entry name" value="HATPase_c"/>
    <property type="match status" value="1"/>
</dbReference>
<dbReference type="SMART" id="SM00065">
    <property type="entry name" value="GAF"/>
    <property type="match status" value="1"/>
</dbReference>
<dbReference type="PANTHER" id="PTHR43065">
    <property type="entry name" value="SENSOR HISTIDINE KINASE"/>
    <property type="match status" value="1"/>
</dbReference>
<dbReference type="RefSeq" id="WP_154381992.1">
    <property type="nucleotide sequence ID" value="NZ_WKJJ01000033.1"/>
</dbReference>
<organism evidence="5 6">
    <name type="scientific">Pseudoduganella rivuli</name>
    <dbReference type="NCBI Taxonomy" id="2666085"/>
    <lineage>
        <taxon>Bacteria</taxon>
        <taxon>Pseudomonadati</taxon>
        <taxon>Pseudomonadota</taxon>
        <taxon>Betaproteobacteria</taxon>
        <taxon>Burkholderiales</taxon>
        <taxon>Oxalobacteraceae</taxon>
        <taxon>Telluria group</taxon>
        <taxon>Pseudoduganella</taxon>
    </lineage>
</organism>
<evidence type="ECO:0000256" key="1">
    <source>
        <dbReference type="ARBA" id="ARBA00000085"/>
    </source>
</evidence>
<dbReference type="SUPFAM" id="SSF55874">
    <property type="entry name" value="ATPase domain of HSP90 chaperone/DNA topoisomerase II/histidine kinase"/>
    <property type="match status" value="1"/>
</dbReference>
<evidence type="ECO:0000256" key="2">
    <source>
        <dbReference type="ARBA" id="ARBA00012438"/>
    </source>
</evidence>
<protein>
    <recommendedName>
        <fullName evidence="2">histidine kinase</fullName>
        <ecNumber evidence="2">2.7.13.3</ecNumber>
    </recommendedName>
</protein>
<comment type="catalytic activity">
    <reaction evidence="1">
        <text>ATP + protein L-histidine = ADP + protein N-phospho-L-histidine.</text>
        <dbReference type="EC" id="2.7.13.3"/>
    </reaction>
</comment>
<dbReference type="Proteomes" id="UP000446768">
    <property type="component" value="Unassembled WGS sequence"/>
</dbReference>
<sequence>MIVAEESLHLGQKRLLELIARGALLHKILNELALLIEAQQQGLYCSVLLLDADGKTIRLGAGPNLPAAYLQALDGFEIGPNVGSCGSAMYRKQSIIVSDIETDPLWQPYKGLLAPYGFRACWSRPIILDSGKVLGTFAMYYREVRSATPDDLALLDVATHIASIAIDRAQREAELELHRMHLRELVDQRTSELNVAKERAEDAVRALTQSNHELAETLSALKLAQDELVRSKKLIALNSIVVGIAHELNTPIGNCMTMASTLATQTDSLSERYQSQGQALRKSELERFMADSQLANAVMLRNLERAAGLIGSFKQIAVDPAGAHRRRFVLADVVREAAHAARAPGEFHIDVQSDIAAALELDSYPGALGQVLANLLTNCRIHAFDGRDSGAIHIAAHPDGRGGMLITVTDNGAGIEARILDRVFDPFFTTKLGSGCCGLGLNIAHNIVTGLLGGRITCRSEAGKGATFAIELPLSAPG</sequence>
<dbReference type="InterPro" id="IPR004358">
    <property type="entry name" value="Sig_transdc_His_kin-like_C"/>
</dbReference>
<name>A0A7X2IV11_9BURK</name>
<proteinExistence type="predicted"/>
<dbReference type="Gene3D" id="1.10.287.130">
    <property type="match status" value="1"/>
</dbReference>
<dbReference type="InterPro" id="IPR036890">
    <property type="entry name" value="HATPase_C_sf"/>
</dbReference>
<keyword evidence="6" id="KW-1185">Reference proteome</keyword>
<gene>
    <name evidence="5" type="ORF">GJ700_32585</name>
</gene>
<dbReference type="PRINTS" id="PR00344">
    <property type="entry name" value="BCTRLSENSOR"/>
</dbReference>
<dbReference type="InterPro" id="IPR003018">
    <property type="entry name" value="GAF"/>
</dbReference>
<dbReference type="InterPro" id="IPR029016">
    <property type="entry name" value="GAF-like_dom_sf"/>
</dbReference>